<dbReference type="EMBL" id="JAVRRG010000005">
    <property type="protein sequence ID" value="KAK5100909.1"/>
    <property type="molecule type" value="Genomic_DNA"/>
</dbReference>
<protein>
    <submittedName>
        <fullName evidence="2">Uncharacterized protein</fullName>
    </submittedName>
</protein>
<evidence type="ECO:0000313" key="2">
    <source>
        <dbReference type="EMBL" id="KAK5100909.1"/>
    </source>
</evidence>
<evidence type="ECO:0000256" key="1">
    <source>
        <dbReference type="SAM" id="MobiDB-lite"/>
    </source>
</evidence>
<sequence length="376" mass="41385">MANIHPNSIFRWEDAASLEYKSLESPPPETPSRTPLLERNVNIAAAPRHERNVVQYNRTGLGEDLFDVRADEENDEEEVEDDSTSLSSYTPSSTGTFATPSKKPTKAEVRAQKKAKKSAKSQTKALKNQNRNLASITSADVERVAQVLHGDEADIIHDGSAHPLVTDKTIEDVINRNLNFVKNIQVHKQYLFRSVAAGRKENKERKRLKKRESKGETMDDTVETEEVVSAIMIQLGVSACVVSASSGSGNSSMGAPFRTNNAITPGRKRASSALAISPSPSAFGNKTVMAVVTKLRAAIKTDLEKHENEVHARYIRAGGFWRYVGKTVFERMTEIAAELDVGSGERWEKKRAREGRTRSGSDDAAAEGFAEEDGQE</sequence>
<name>A0ABR0KPL3_9EURO</name>
<keyword evidence="3" id="KW-1185">Reference proteome</keyword>
<gene>
    <name evidence="2" type="ORF">LTR24_000757</name>
</gene>
<accession>A0ABR0KPL3</accession>
<feature type="region of interest" description="Disordered" evidence="1">
    <location>
        <begin position="71"/>
        <end position="131"/>
    </location>
</feature>
<feature type="compositionally biased region" description="Acidic residues" evidence="1">
    <location>
        <begin position="72"/>
        <end position="83"/>
    </location>
</feature>
<reference evidence="2 3" key="1">
    <citation type="submission" date="2023-08" db="EMBL/GenBank/DDBJ databases">
        <title>Black Yeasts Isolated from many extreme environments.</title>
        <authorList>
            <person name="Coleine C."/>
            <person name="Stajich J.E."/>
            <person name="Selbmann L."/>
        </authorList>
    </citation>
    <scope>NUCLEOTIDE SEQUENCE [LARGE SCALE GENOMIC DNA]</scope>
    <source>
        <strain evidence="2 3">CCFEE 5885</strain>
    </source>
</reference>
<organism evidence="2 3">
    <name type="scientific">Lithohypha guttulata</name>
    <dbReference type="NCBI Taxonomy" id="1690604"/>
    <lineage>
        <taxon>Eukaryota</taxon>
        <taxon>Fungi</taxon>
        <taxon>Dikarya</taxon>
        <taxon>Ascomycota</taxon>
        <taxon>Pezizomycotina</taxon>
        <taxon>Eurotiomycetes</taxon>
        <taxon>Chaetothyriomycetidae</taxon>
        <taxon>Chaetothyriales</taxon>
        <taxon>Trichomeriaceae</taxon>
        <taxon>Lithohypha</taxon>
    </lineage>
</organism>
<dbReference type="Proteomes" id="UP001345013">
    <property type="component" value="Unassembled WGS sequence"/>
</dbReference>
<feature type="region of interest" description="Disordered" evidence="1">
    <location>
        <begin position="201"/>
        <end position="221"/>
    </location>
</feature>
<proteinExistence type="predicted"/>
<evidence type="ECO:0000313" key="3">
    <source>
        <dbReference type="Proteomes" id="UP001345013"/>
    </source>
</evidence>
<feature type="compositionally biased region" description="Low complexity" evidence="1">
    <location>
        <begin position="84"/>
        <end position="96"/>
    </location>
</feature>
<comment type="caution">
    <text evidence="2">The sequence shown here is derived from an EMBL/GenBank/DDBJ whole genome shotgun (WGS) entry which is preliminary data.</text>
</comment>
<feature type="region of interest" description="Disordered" evidence="1">
    <location>
        <begin position="341"/>
        <end position="376"/>
    </location>
</feature>